<sequence>MREENFVELLENIGLTHNQSLIYFTLIKAGKKGSIVRELNHVTDIKRTNIYPILHELIDIGCIIEGGYAEKSKNAAIYIAVEPVIYFDQVIHKKRGEIEHLQKFKDRHAKSLQTIFQDGIEITLDEIDPILRNYFKPLIMSGWKIQSYVKRTNIPMFDYEVFDCMLYAPHARILKDCSFHLFTFGYNIQNDKNALEFFSQSLKRKTKEMKSFFFDIKQIQLLDEKVEFFNHTFPSYRMRIKINDLKNSKYFSEELKEDANVKKSQFFDIGKAVIIPIKNKLFYVWAESNQILSEILEPIVKIERF</sequence>
<dbReference type="EMBL" id="LAZR01001908">
    <property type="protein sequence ID" value="KKN37231.1"/>
    <property type="molecule type" value="Genomic_DNA"/>
</dbReference>
<dbReference type="InterPro" id="IPR051797">
    <property type="entry name" value="TrmB-like"/>
</dbReference>
<dbReference type="InterPro" id="IPR036388">
    <property type="entry name" value="WH-like_DNA-bd_sf"/>
</dbReference>
<dbReference type="Gene3D" id="1.10.10.10">
    <property type="entry name" value="Winged helix-like DNA-binding domain superfamily/Winged helix DNA-binding domain"/>
    <property type="match status" value="1"/>
</dbReference>
<protein>
    <recommendedName>
        <fullName evidence="2">Transcription regulator TrmB N-terminal domain-containing protein</fullName>
    </recommendedName>
</protein>
<dbReference type="PANTHER" id="PTHR34293">
    <property type="entry name" value="HTH-TYPE TRANSCRIPTIONAL REGULATOR TRMBL2"/>
    <property type="match status" value="1"/>
</dbReference>
<dbReference type="AlphaFoldDB" id="A0A0F9SJV8"/>
<organism evidence="1">
    <name type="scientific">marine sediment metagenome</name>
    <dbReference type="NCBI Taxonomy" id="412755"/>
    <lineage>
        <taxon>unclassified sequences</taxon>
        <taxon>metagenomes</taxon>
        <taxon>ecological metagenomes</taxon>
    </lineage>
</organism>
<comment type="caution">
    <text evidence="1">The sequence shown here is derived from an EMBL/GenBank/DDBJ whole genome shotgun (WGS) entry which is preliminary data.</text>
</comment>
<dbReference type="InterPro" id="IPR036390">
    <property type="entry name" value="WH_DNA-bd_sf"/>
</dbReference>
<gene>
    <name evidence="1" type="ORF">LCGC14_0765490</name>
</gene>
<reference evidence="1" key="1">
    <citation type="journal article" date="2015" name="Nature">
        <title>Complex archaea that bridge the gap between prokaryotes and eukaryotes.</title>
        <authorList>
            <person name="Spang A."/>
            <person name="Saw J.H."/>
            <person name="Jorgensen S.L."/>
            <person name="Zaremba-Niedzwiedzka K."/>
            <person name="Martijn J."/>
            <person name="Lind A.E."/>
            <person name="van Eijk R."/>
            <person name="Schleper C."/>
            <person name="Guy L."/>
            <person name="Ettema T.J."/>
        </authorList>
    </citation>
    <scope>NUCLEOTIDE SEQUENCE</scope>
</reference>
<proteinExistence type="predicted"/>
<name>A0A0F9SJV8_9ZZZZ</name>
<dbReference type="SUPFAM" id="SSF46785">
    <property type="entry name" value="Winged helix' DNA-binding domain"/>
    <property type="match status" value="1"/>
</dbReference>
<evidence type="ECO:0000313" key="1">
    <source>
        <dbReference type="EMBL" id="KKN37231.1"/>
    </source>
</evidence>
<evidence type="ECO:0008006" key="2">
    <source>
        <dbReference type="Google" id="ProtNLM"/>
    </source>
</evidence>
<accession>A0A0F9SJV8</accession>
<dbReference type="PANTHER" id="PTHR34293:SF1">
    <property type="entry name" value="HTH-TYPE TRANSCRIPTIONAL REGULATOR TRMBL2"/>
    <property type="match status" value="1"/>
</dbReference>